<dbReference type="GO" id="GO:0016477">
    <property type="term" value="P:cell migration"/>
    <property type="evidence" value="ECO:0007669"/>
    <property type="project" value="TreeGrafter"/>
</dbReference>
<feature type="compositionally biased region" description="Basic residues" evidence="6">
    <location>
        <begin position="1540"/>
        <end position="1560"/>
    </location>
</feature>
<dbReference type="InterPro" id="IPR009224">
    <property type="entry name" value="SAMP"/>
</dbReference>
<feature type="region of interest" description="Disordered" evidence="6">
    <location>
        <begin position="764"/>
        <end position="857"/>
    </location>
</feature>
<comment type="similarity">
    <text evidence="1">Belongs to the adenomatous polyposis coli (APC) family.</text>
</comment>
<evidence type="ECO:0000259" key="7">
    <source>
        <dbReference type="Pfam" id="PF16689"/>
    </source>
</evidence>
<protein>
    <submittedName>
        <fullName evidence="8">Adenomatous polyposis coli protein</fullName>
    </submittedName>
</protein>
<gene>
    <name evidence="8" type="ORF">HOLleu_20708</name>
</gene>
<dbReference type="InterPro" id="IPR026831">
    <property type="entry name" value="APC_dom"/>
</dbReference>
<dbReference type="PANTHER" id="PTHR12607">
    <property type="entry name" value="ADENOMATOUS POLYPOSIS COLI PROTEIN FAMILY"/>
    <property type="match status" value="1"/>
</dbReference>
<feature type="compositionally biased region" description="Basic and acidic residues" evidence="6">
    <location>
        <begin position="2754"/>
        <end position="2772"/>
    </location>
</feature>
<feature type="compositionally biased region" description="Basic residues" evidence="6">
    <location>
        <begin position="2773"/>
        <end position="2784"/>
    </location>
</feature>
<feature type="compositionally biased region" description="Polar residues" evidence="6">
    <location>
        <begin position="2976"/>
        <end position="2985"/>
    </location>
</feature>
<feature type="compositionally biased region" description="Polar residues" evidence="6">
    <location>
        <begin position="2688"/>
        <end position="2710"/>
    </location>
</feature>
<keyword evidence="3 5" id="KW-0175">Coiled coil</keyword>
<feature type="compositionally biased region" description="Low complexity" evidence="6">
    <location>
        <begin position="2282"/>
        <end position="2292"/>
    </location>
</feature>
<feature type="compositionally biased region" description="Low complexity" evidence="6">
    <location>
        <begin position="1086"/>
        <end position="1100"/>
    </location>
</feature>
<comment type="caution">
    <text evidence="8">The sequence shown here is derived from an EMBL/GenBank/DDBJ whole genome shotgun (WGS) entry which is preliminary data.</text>
</comment>
<feature type="compositionally biased region" description="Basic and acidic residues" evidence="6">
    <location>
        <begin position="1268"/>
        <end position="1282"/>
    </location>
</feature>
<dbReference type="GO" id="GO:0008017">
    <property type="term" value="F:microtubule binding"/>
    <property type="evidence" value="ECO:0007669"/>
    <property type="project" value="TreeGrafter"/>
</dbReference>
<evidence type="ECO:0000313" key="8">
    <source>
        <dbReference type="EMBL" id="KAJ8036665.1"/>
    </source>
</evidence>
<feature type="compositionally biased region" description="Polar residues" evidence="6">
    <location>
        <begin position="2315"/>
        <end position="2328"/>
    </location>
</feature>
<feature type="compositionally biased region" description="Low complexity" evidence="6">
    <location>
        <begin position="1283"/>
        <end position="1296"/>
    </location>
</feature>
<dbReference type="OrthoDB" id="5918429at2759"/>
<feature type="compositionally biased region" description="Basic and acidic residues" evidence="6">
    <location>
        <begin position="1199"/>
        <end position="1210"/>
    </location>
</feature>
<feature type="compositionally biased region" description="Low complexity" evidence="6">
    <location>
        <begin position="2421"/>
        <end position="2433"/>
    </location>
</feature>
<dbReference type="InterPro" id="IPR041257">
    <property type="entry name" value="APC_rep"/>
</dbReference>
<dbReference type="PROSITE" id="PS50176">
    <property type="entry name" value="ARM_REPEAT"/>
    <property type="match status" value="2"/>
</dbReference>
<feature type="compositionally biased region" description="Low complexity" evidence="6">
    <location>
        <begin position="2651"/>
        <end position="2663"/>
    </location>
</feature>
<dbReference type="SUPFAM" id="SSF82931">
    <property type="entry name" value="Tumor suppressor gene product Apc"/>
    <property type="match status" value="1"/>
</dbReference>
<feature type="compositionally biased region" description="Polar residues" evidence="6">
    <location>
        <begin position="1740"/>
        <end position="1764"/>
    </location>
</feature>
<reference evidence="8" key="1">
    <citation type="submission" date="2021-10" db="EMBL/GenBank/DDBJ databases">
        <title>Tropical sea cucumber genome reveals ecological adaptation and Cuvierian tubules defense mechanism.</title>
        <authorList>
            <person name="Chen T."/>
        </authorList>
    </citation>
    <scope>NUCLEOTIDE SEQUENCE</scope>
    <source>
        <strain evidence="8">Nanhai2018</strain>
        <tissue evidence="8">Muscle</tissue>
    </source>
</reference>
<feature type="compositionally biased region" description="Polar residues" evidence="6">
    <location>
        <begin position="2480"/>
        <end position="2491"/>
    </location>
</feature>
<feature type="region of interest" description="Disordered" evidence="6">
    <location>
        <begin position="2948"/>
        <end position="3042"/>
    </location>
</feature>
<feature type="repeat" description="ARM" evidence="4">
    <location>
        <begin position="664"/>
        <end position="706"/>
    </location>
</feature>
<feature type="coiled-coil region" evidence="5">
    <location>
        <begin position="5"/>
        <end position="32"/>
    </location>
</feature>
<feature type="compositionally biased region" description="Low complexity" evidence="6">
    <location>
        <begin position="1908"/>
        <end position="1917"/>
    </location>
</feature>
<feature type="compositionally biased region" description="Acidic residues" evidence="6">
    <location>
        <begin position="2791"/>
        <end position="2802"/>
    </location>
</feature>
<feature type="compositionally biased region" description="Polar residues" evidence="6">
    <location>
        <begin position="1680"/>
        <end position="1689"/>
    </location>
</feature>
<feature type="compositionally biased region" description="Low complexity" evidence="6">
    <location>
        <begin position="2443"/>
        <end position="2456"/>
    </location>
</feature>
<dbReference type="SMART" id="SM00185">
    <property type="entry name" value="ARM"/>
    <property type="match status" value="6"/>
</dbReference>
<feature type="compositionally biased region" description="Polar residues" evidence="6">
    <location>
        <begin position="2210"/>
        <end position="2230"/>
    </location>
</feature>
<dbReference type="Pfam" id="PF18797">
    <property type="entry name" value="APC_rep"/>
    <property type="match status" value="1"/>
</dbReference>
<feature type="compositionally biased region" description="Polar residues" evidence="6">
    <location>
        <begin position="1702"/>
        <end position="1714"/>
    </location>
</feature>
<feature type="region of interest" description="Disordered" evidence="6">
    <location>
        <begin position="1412"/>
        <end position="1452"/>
    </location>
</feature>
<dbReference type="PANTHER" id="PTHR12607:SF12">
    <property type="entry name" value="APC-LIKE, ISOFORM A-RELATED"/>
    <property type="match status" value="1"/>
</dbReference>
<dbReference type="GO" id="GO:0045295">
    <property type="term" value="F:gamma-catenin binding"/>
    <property type="evidence" value="ECO:0007669"/>
    <property type="project" value="TreeGrafter"/>
</dbReference>
<evidence type="ECO:0000313" key="9">
    <source>
        <dbReference type="Proteomes" id="UP001152320"/>
    </source>
</evidence>
<feature type="compositionally biased region" description="Acidic residues" evidence="6">
    <location>
        <begin position="1848"/>
        <end position="1871"/>
    </location>
</feature>
<dbReference type="Gene3D" id="1.20.5.10">
    <property type="match status" value="1"/>
</dbReference>
<feature type="compositionally biased region" description="Polar residues" evidence="6">
    <location>
        <begin position="2821"/>
        <end position="2830"/>
    </location>
</feature>
<feature type="compositionally biased region" description="Polar residues" evidence="6">
    <location>
        <begin position="2366"/>
        <end position="2383"/>
    </location>
</feature>
<feature type="region of interest" description="Disordered" evidence="6">
    <location>
        <begin position="1189"/>
        <end position="1243"/>
    </location>
</feature>
<feature type="compositionally biased region" description="Basic residues" evidence="6">
    <location>
        <begin position="1417"/>
        <end position="1431"/>
    </location>
</feature>
<feature type="compositionally biased region" description="Basic and acidic residues" evidence="6">
    <location>
        <begin position="2001"/>
        <end position="2014"/>
    </location>
</feature>
<feature type="region of interest" description="Disordered" evidence="6">
    <location>
        <begin position="280"/>
        <end position="310"/>
    </location>
</feature>
<dbReference type="GO" id="GO:0030877">
    <property type="term" value="C:beta-catenin destruction complex"/>
    <property type="evidence" value="ECO:0007669"/>
    <property type="project" value="TreeGrafter"/>
</dbReference>
<proteinExistence type="inferred from homology"/>
<keyword evidence="9" id="KW-1185">Reference proteome</keyword>
<feature type="compositionally biased region" description="Polar residues" evidence="6">
    <location>
        <begin position="1373"/>
        <end position="1386"/>
    </location>
</feature>
<feature type="region of interest" description="Disordered" evidence="6">
    <location>
        <begin position="1783"/>
        <end position="1890"/>
    </location>
</feature>
<dbReference type="SUPFAM" id="SSF48371">
    <property type="entry name" value="ARM repeat"/>
    <property type="match status" value="1"/>
</dbReference>
<dbReference type="Gene3D" id="1.10.287.450">
    <property type="entry name" value="Helix hairpin bin"/>
    <property type="match status" value="1"/>
</dbReference>
<dbReference type="Pfam" id="PF05923">
    <property type="entry name" value="APC_r"/>
    <property type="match status" value="6"/>
</dbReference>
<dbReference type="InterPro" id="IPR011989">
    <property type="entry name" value="ARM-like"/>
</dbReference>
<feature type="compositionally biased region" description="Basic and acidic residues" evidence="6">
    <location>
        <begin position="1500"/>
        <end position="1509"/>
    </location>
</feature>
<feature type="domain" description="Adenomatous polyposis coli N-terminal dimerisation" evidence="7">
    <location>
        <begin position="4"/>
        <end position="50"/>
    </location>
</feature>
<dbReference type="GO" id="GO:0007389">
    <property type="term" value="P:pattern specification process"/>
    <property type="evidence" value="ECO:0007669"/>
    <property type="project" value="TreeGrafter"/>
</dbReference>
<dbReference type="InterPro" id="IPR000225">
    <property type="entry name" value="Armadillo"/>
</dbReference>
<dbReference type="EMBL" id="JAIZAY010000009">
    <property type="protein sequence ID" value="KAJ8036665.1"/>
    <property type="molecule type" value="Genomic_DNA"/>
</dbReference>
<feature type="compositionally biased region" description="Polar residues" evidence="6">
    <location>
        <begin position="2164"/>
        <end position="2178"/>
    </location>
</feature>
<dbReference type="GO" id="GO:0007399">
    <property type="term" value="P:nervous system development"/>
    <property type="evidence" value="ECO:0007669"/>
    <property type="project" value="TreeGrafter"/>
</dbReference>
<feature type="compositionally biased region" description="Polar residues" evidence="6">
    <location>
        <begin position="2639"/>
        <end position="2650"/>
    </location>
</feature>
<feature type="compositionally biased region" description="Low complexity" evidence="6">
    <location>
        <begin position="2094"/>
        <end position="2120"/>
    </location>
</feature>
<name>A0A9Q1C1W4_HOLLE</name>
<feature type="region of interest" description="Disordered" evidence="6">
    <location>
        <begin position="1481"/>
        <end position="1593"/>
    </location>
</feature>
<feature type="region of interest" description="Disordered" evidence="6">
    <location>
        <begin position="1137"/>
        <end position="1167"/>
    </location>
</feature>
<dbReference type="InterPro" id="IPR036149">
    <property type="entry name" value="APC_N_sf"/>
</dbReference>
<dbReference type="InterPro" id="IPR016024">
    <property type="entry name" value="ARM-type_fold"/>
</dbReference>
<sequence>MATSYDTLLKQVETLTAENSCLKRELKDNSHQLCQLETEASSMKDALLQLHFSTQSMQEDIMAAHKSSEVKLTMRGSPSTGRMRNPPGVETEMNHLPDVYVLQQELEKERYILNQQQENEEKLKAWYMNHLQDLKRRLEELPLAEHQYSMSLARHQIELEMKQLRDVMQKSLGCPEEVATRQRKRAIRLHTIDQQMKEIQARKKDMKTEDNNSRNSMHSKIHSDMKHLFHMVGPPNGHRSAPAQPPGAPNADSFASPYVHLSSDGSLQRPNGPQVHVAWTTGQQNTDTKDTKEVEQETSSLASFNSSNSSEVLPRKVPAAQFGTKVEMVYSLLSMLGTHDKDDMSRTLLAMSSSQDSCIAMRESGCLPLLIQLLHGPERDFLLGEPREGQEARARASTALHNIVHSHPDEAKRKQESRILRLLEQIRAYCDDLMERNGTEHEQAVADHNPGQAIATLMKHSFDEEYRSAICQLGGLQAIAELLQIDFELNSDSNDQYVVTLRRYAGMALTNLTFGDVSNKALLCSMKGCMRALVAQLKHENEDLRQVAASVLRNLSWRADMASKRILRDIGAVPALMKCALEVNKESSLKSVLSALWNLSAHCTENKADICAVEGALNFLVSTLTYKSPTRNWAVVENGGGILRNVSSHIATNEQYRKVLRDNNCLQILLRHLKSSSLTIVSNACGTLWNLSARNKEDQDLLWELGAVSMLKNLVHSKHKMIAMGSSAALRNLMSARPDLLAAEGQKDGQPTLHVRKQRALEAEIDKNLRDSHLEGADHERKRYSYSFPRQGQNRNGGFPISRTMPSMQDAPDQSPVPQRIPIWSPNSSTTPEPDERSSPSSKSRPSEPDNSSRITYQPYGINLQASLKATKTSAAKRETQGDGSPATSRMAKVMQDVARHTSQSEQVQNKLTKSVVNTANTSTAKEPPHGVPSACLIKENNSSLTNRSNSYGFGLEGKHGGVNHRASHESIHSVSSDVYPAASHQRLFGQKAGQDRTHSADNGLNVENNKSSNLVEHIAVIHQSADGYLGPEADSIINFSLKYSEEDLHPPQQGMKPLKEPNREKEAQEDHAQGQPRKGSHDWCNNYDNANSSGNSSNNRFETISTNLPNVHCISYTEDADLFRDDQPTNFANKYANEEEECEKEVPLDTADGETSSTEQKSQRVHEDGMKTYCVEDTPVVFSRCSSLSSLDEDENDENVKAEKEKQQGDEGESGSHSPQDLPPASHTPDAEGHTEETECHVEDTPLIFSRCSSVSSLSSVEVQEICDDKSSVCSDSRRASEVVSPSDLPDSPSETMPQSPRRTRAPRPLSDVNDPTPNRPSLPGNEEKVVSYGVEGVTVDNSCATSLSALTIDDETKVAPVKKIHDELAAETTNGAKSEIPQKNTEQTESHEEEITEKEEDILNACINSALPAKRASKPKGKSKLKKHGGGSVPSLMSREPDGAMDGVSAFKTEDTPINFSTSTSLSDLTIEDIEIVKTDEGKLKVGNPAKVSSLHSRVGDGAKSVEDKEDPDQEPRDKDGDDSLLEACINSAMPKSKVSKGKSGIPKKSRGIPKLKSSKSSAISRKRNPVSELRYKSPSPIPEMVHETRSTCSSQECDQKWPGTASPAPDTVQTFCVEGTPGLSKASSWGDLTESLVQEDIINGNAPQVPEERRGSFGGPGLKKPGGSGRRPLGASNKLSAGSTPLDSPKCYGVEGTPITFSRNDSLSSLSCDEDADLGNAKANMKKSASCRKQGDGASSQDMEGVSTVPTTASSQHQSFYDTPIDSPKVFMVEGTPLSFSRKESLSSISCDEMDGEEEAANDASKSAKERLAEKTKESSTSQQSKKEPGALGKELLHRQLNSDDPFENFDGNLEDDQSEGEGTEEVFESIHEQEQSDEMPQKVQNAKDKMRPFAMEDTPVCFSRNSSLSSLSIDSDDGNDDQALLEQCISSGMPKAKEKTFHIESGSKKKKVENNERKALNKTWDEDDLEAACREFESEAQEDESEKPVHRGPRITKPGEETSKADEGPKGIRGGKKTYRSPITGQTRTVTQVKTSVRGRGSGVKTTPSRTPVGRGASPPSAPGTKKAISTGSGSSPGRPGAGRGGIGGTPPRTTTPPRTSTPPRSSTPTRTASPGAGSKLGTKRGSISSVSDTSSNNGTGKTTSAGRSISPAGRGRPTNIKTTPARNFTSPSTAKGRGSPPSWNASTIPSKPPSGGSGRGKKVQGNASSVSAPGSRTQSPASGRSQIPMGKKPGAVSNSSSPSPTTGSRIPARRGSPSPKTSPGPTKKPLSVARNESSASTSTTTTTPGTQKRGIPTLRSRSASPGVGSRNLSVDSKENTASPPASEKTSEAEPENASKESPLQSPEKGESDELEPPKLLKQSTFTKDSPSLPDQTPEMSPAGKESNSTSTENDKEPQKTEKLEDILSEAGSDITSHSSGSVSVSSGGWRRTKAGVGSISAASPTAATKKSGLNKPKPVGGKTPLNKPAPAKGATQRTSSVPSKGSVTKRVASPSPKPQGRTSSTPAKPSPRNVTVKQVNTNNSRNLSPSPNQSESVKKTSPATGKQTNCKNASSSPKGAGVKPAVNGCVKAKTAASPPSPSSVANINEQKEKKSDICKEMGIPVQNKRGNVTSPSNDAIKTAGIWVKNDDDSCSSQASDKANNMSRQSSVLSVQSSSTQATIGSQLCSKNLPNLDILMSSSTSIQDTTSPKGVDVSNKNGSKCSASDKECRNSTEDEKSRSEASLGDKEEKKKKRFSFLKLKVGKKKKDGEERVKEPKEKEKEKEKGKKKLFNKKSKDRGKQTEDSETQTDNEENICNDTDQSEPVADNNHGERLSSTAMTFQSPDLNFDRRLDNLEDWNSDNDISNELMPDEFVEWDSENDISKEELPVFSHTCSEVDGQSLEYRVNLQSPQHKAKMNGSCPAGSLTNKLTDYLSEESLRNHVRAESHIIVKGLRSQSLSEAQSDLQCMPSPPRPQRLRLPKKPFGMNRSDSSPTSSAIPVLVSPFNYSPKTLKLKSDDCQNSAGELKNPQERNQSDSRDVASQGPPCLARMTTV</sequence>
<dbReference type="GO" id="GO:0016342">
    <property type="term" value="C:catenin complex"/>
    <property type="evidence" value="ECO:0007669"/>
    <property type="project" value="TreeGrafter"/>
</dbReference>
<dbReference type="SUPFAM" id="SSF58050">
    <property type="entry name" value="N-terminal coiled coil domain from apc"/>
    <property type="match status" value="1"/>
</dbReference>
<feature type="compositionally biased region" description="Polar residues" evidence="6">
    <location>
        <begin position="2025"/>
        <end position="2039"/>
    </location>
</feature>
<dbReference type="GO" id="GO:0008013">
    <property type="term" value="F:beta-catenin binding"/>
    <property type="evidence" value="ECO:0007669"/>
    <property type="project" value="InterPro"/>
</dbReference>
<evidence type="ECO:0000256" key="3">
    <source>
        <dbReference type="ARBA" id="ARBA00023054"/>
    </source>
</evidence>
<feature type="compositionally biased region" description="Basic and acidic residues" evidence="6">
    <location>
        <begin position="1809"/>
        <end position="1821"/>
    </location>
</feature>
<dbReference type="Pfam" id="PF00514">
    <property type="entry name" value="Arm"/>
    <property type="match status" value="2"/>
</dbReference>
<dbReference type="Gene3D" id="1.25.10.10">
    <property type="entry name" value="Leucine-rich Repeat Variant"/>
    <property type="match status" value="1"/>
</dbReference>
<dbReference type="GO" id="GO:0001708">
    <property type="term" value="P:cell fate specification"/>
    <property type="evidence" value="ECO:0007669"/>
    <property type="project" value="TreeGrafter"/>
</dbReference>
<feature type="compositionally biased region" description="Basic and acidic residues" evidence="6">
    <location>
        <begin position="2352"/>
        <end position="2363"/>
    </location>
</feature>
<organism evidence="8 9">
    <name type="scientific">Holothuria leucospilota</name>
    <name type="common">Black long sea cucumber</name>
    <name type="synonym">Mertensiothuria leucospilota</name>
    <dbReference type="NCBI Taxonomy" id="206669"/>
    <lineage>
        <taxon>Eukaryota</taxon>
        <taxon>Metazoa</taxon>
        <taxon>Echinodermata</taxon>
        <taxon>Eleutherozoa</taxon>
        <taxon>Echinozoa</taxon>
        <taxon>Holothuroidea</taxon>
        <taxon>Aspidochirotacea</taxon>
        <taxon>Aspidochirotida</taxon>
        <taxon>Holothuriidae</taxon>
        <taxon>Holothuria</taxon>
    </lineage>
</organism>
<feature type="region of interest" description="Disordered" evidence="6">
    <location>
        <begin position="230"/>
        <end position="258"/>
    </location>
</feature>
<feature type="region of interest" description="Disordered" evidence="6">
    <location>
        <begin position="870"/>
        <end position="890"/>
    </location>
</feature>
<dbReference type="Pfam" id="PF11414">
    <property type="entry name" value="Suppressor_APC"/>
    <property type="match status" value="1"/>
</dbReference>
<feature type="compositionally biased region" description="Basic and acidic residues" evidence="6">
    <location>
        <begin position="1939"/>
        <end position="1963"/>
    </location>
</feature>
<evidence type="ECO:0000256" key="5">
    <source>
        <dbReference type="SAM" id="Coils"/>
    </source>
</evidence>
<feature type="compositionally biased region" description="Basic and acidic residues" evidence="6">
    <location>
        <begin position="3016"/>
        <end position="3027"/>
    </location>
</feature>
<dbReference type="InterPro" id="IPR026818">
    <property type="entry name" value="Apc_fam"/>
</dbReference>
<feature type="repeat" description="ARM" evidence="4">
    <location>
        <begin position="528"/>
        <end position="556"/>
    </location>
</feature>
<dbReference type="GO" id="GO:0016055">
    <property type="term" value="P:Wnt signaling pathway"/>
    <property type="evidence" value="ECO:0007669"/>
    <property type="project" value="UniProtKB-KW"/>
</dbReference>
<evidence type="ECO:0000256" key="6">
    <source>
        <dbReference type="SAM" id="MobiDB-lite"/>
    </source>
</evidence>
<feature type="compositionally biased region" description="Low complexity" evidence="6">
    <location>
        <begin position="299"/>
        <end position="310"/>
    </location>
</feature>
<feature type="compositionally biased region" description="Basic and acidic residues" evidence="6">
    <location>
        <begin position="2711"/>
        <end position="2736"/>
    </location>
</feature>
<feature type="compositionally biased region" description="Low complexity" evidence="6">
    <location>
        <begin position="2242"/>
        <end position="2253"/>
    </location>
</feature>
<dbReference type="GO" id="GO:0090090">
    <property type="term" value="P:negative regulation of canonical Wnt signaling pathway"/>
    <property type="evidence" value="ECO:0007669"/>
    <property type="project" value="TreeGrafter"/>
</dbReference>
<feature type="compositionally biased region" description="Acidic residues" evidence="6">
    <location>
        <begin position="1795"/>
        <end position="1804"/>
    </location>
</feature>
<feature type="region of interest" description="Disordered" evidence="6">
    <location>
        <begin position="1646"/>
        <end position="1771"/>
    </location>
</feature>
<dbReference type="InterPro" id="IPR009223">
    <property type="entry name" value="APC_rpt"/>
</dbReference>
<keyword evidence="2" id="KW-0879">Wnt signaling pathway</keyword>
<accession>A0A9Q1C1W4</accession>
<feature type="compositionally biased region" description="Basic and acidic residues" evidence="6">
    <location>
        <begin position="1058"/>
        <end position="1073"/>
    </location>
</feature>
<feature type="compositionally biased region" description="Basic and acidic residues" evidence="6">
    <location>
        <begin position="1230"/>
        <end position="1243"/>
    </location>
</feature>
<feature type="compositionally biased region" description="Low complexity" evidence="6">
    <location>
        <begin position="2073"/>
        <end position="2083"/>
    </location>
</feature>
<feature type="region of interest" description="Disordered" evidence="6">
    <location>
        <begin position="1371"/>
        <end position="1399"/>
    </location>
</feature>
<feature type="compositionally biased region" description="Basic and acidic residues" evidence="6">
    <location>
        <begin position="764"/>
        <end position="783"/>
    </location>
</feature>
<dbReference type="Proteomes" id="UP001152320">
    <property type="component" value="Chromosome 9"/>
</dbReference>
<feature type="compositionally biased region" description="Basic and acidic residues" evidence="6">
    <location>
        <begin position="1828"/>
        <end position="1845"/>
    </location>
</feature>
<feature type="compositionally biased region" description="Polar residues" evidence="6">
    <location>
        <begin position="2505"/>
        <end position="2562"/>
    </location>
</feature>
<feature type="compositionally biased region" description="Gly residues" evidence="6">
    <location>
        <begin position="2084"/>
        <end position="2093"/>
    </location>
</feature>
<evidence type="ECO:0000256" key="1">
    <source>
        <dbReference type="ARBA" id="ARBA00009051"/>
    </source>
</evidence>
<feature type="region of interest" description="Disordered" evidence="6">
    <location>
        <begin position="2688"/>
        <end position="2830"/>
    </location>
</feature>
<feature type="region of interest" description="Disordered" evidence="6">
    <location>
        <begin position="1908"/>
        <end position="2602"/>
    </location>
</feature>
<evidence type="ECO:0000256" key="4">
    <source>
        <dbReference type="PROSITE-ProRule" id="PRU00259"/>
    </source>
</evidence>
<dbReference type="GO" id="GO:0007026">
    <property type="term" value="P:negative regulation of microtubule depolymerization"/>
    <property type="evidence" value="ECO:0007669"/>
    <property type="project" value="TreeGrafter"/>
</dbReference>
<dbReference type="GO" id="GO:0005881">
    <property type="term" value="C:cytoplasmic microtubule"/>
    <property type="evidence" value="ECO:0007669"/>
    <property type="project" value="TreeGrafter"/>
</dbReference>
<feature type="compositionally biased region" description="Basic and acidic residues" evidence="6">
    <location>
        <begin position="2397"/>
        <end position="2410"/>
    </location>
</feature>
<feature type="region of interest" description="Disordered" evidence="6">
    <location>
        <begin position="1048"/>
        <end position="1102"/>
    </location>
</feature>
<feature type="compositionally biased region" description="Gly residues" evidence="6">
    <location>
        <begin position="1659"/>
        <end position="1672"/>
    </location>
</feature>
<evidence type="ECO:0000256" key="2">
    <source>
        <dbReference type="ARBA" id="ARBA00022687"/>
    </source>
</evidence>
<dbReference type="Pfam" id="PF16689">
    <property type="entry name" value="APC_N_CC"/>
    <property type="match status" value="1"/>
</dbReference>
<feature type="region of interest" description="Disordered" evidence="6">
    <location>
        <begin position="2636"/>
        <end position="2671"/>
    </location>
</feature>
<feature type="compositionally biased region" description="Basic residues" evidence="6">
    <location>
        <begin position="2737"/>
        <end position="2753"/>
    </location>
</feature>
<feature type="compositionally biased region" description="Low complexity" evidence="6">
    <location>
        <begin position="2260"/>
        <end position="2274"/>
    </location>
</feature>
<feature type="region of interest" description="Disordered" evidence="6">
    <location>
        <begin position="1268"/>
        <end position="1330"/>
    </location>
</feature>
<dbReference type="FunFam" id="1.25.10.10:FF:000305">
    <property type="entry name" value="Adenomatous polyposis coli"/>
    <property type="match status" value="1"/>
</dbReference>
<dbReference type="Pfam" id="PF05924">
    <property type="entry name" value="SAMP"/>
    <property type="match status" value="2"/>
</dbReference>
<feature type="compositionally biased region" description="Low complexity" evidence="6">
    <location>
        <begin position="2131"/>
        <end position="2149"/>
    </location>
</feature>
<dbReference type="InterPro" id="IPR032038">
    <property type="entry name" value="APC_N"/>
</dbReference>
<feature type="region of interest" description="Disordered" evidence="6">
    <location>
        <begin position="69"/>
        <end position="92"/>
    </location>
</feature>